<protein>
    <recommendedName>
        <fullName evidence="4">Transposase</fullName>
    </recommendedName>
</protein>
<dbReference type="EMBL" id="JACMSC010000021">
    <property type="protein sequence ID" value="KAG6470944.1"/>
    <property type="molecule type" value="Genomic_DNA"/>
</dbReference>
<gene>
    <name evidence="2" type="ORF">ZIOFF_072032</name>
</gene>
<keyword evidence="3" id="KW-1185">Reference proteome</keyword>
<sequence>MAIAFYNRIGRSGVACSAGLKALALPYSNTCRADVTSFVLVVYLSYRDVIDRSHFDGPPSGTGWGRSGQDDSSYFQRTVPFSCRCCCGFGAESIYASKYKADSIFTIRKCNLRHTCGENNLCSRGHPKADATWIANVVKDKLRGELSYRPCRIQKDLQRDYRVELDYHKLWKGKKLAIHDIHGTEKGCYDRLRWYGRVIRETNPASVTECEIDPVTSKFKRLFIYFHACAVSFLTGCMPLIFLDETHIKNKYKSCILVIVSKDANDDLFTIGYSVVDAENDANWE</sequence>
<proteinExistence type="predicted"/>
<keyword evidence="1" id="KW-0812">Transmembrane</keyword>
<name>A0A8J5CCC2_ZINOF</name>
<feature type="transmembrane region" description="Helical" evidence="1">
    <location>
        <begin position="222"/>
        <end position="243"/>
    </location>
</feature>
<dbReference type="Proteomes" id="UP000734854">
    <property type="component" value="Unassembled WGS sequence"/>
</dbReference>
<comment type="caution">
    <text evidence="2">The sequence shown here is derived from an EMBL/GenBank/DDBJ whole genome shotgun (WGS) entry which is preliminary data.</text>
</comment>
<organism evidence="2 3">
    <name type="scientific">Zingiber officinale</name>
    <name type="common">Ginger</name>
    <name type="synonym">Amomum zingiber</name>
    <dbReference type="NCBI Taxonomy" id="94328"/>
    <lineage>
        <taxon>Eukaryota</taxon>
        <taxon>Viridiplantae</taxon>
        <taxon>Streptophyta</taxon>
        <taxon>Embryophyta</taxon>
        <taxon>Tracheophyta</taxon>
        <taxon>Spermatophyta</taxon>
        <taxon>Magnoliopsida</taxon>
        <taxon>Liliopsida</taxon>
        <taxon>Zingiberales</taxon>
        <taxon>Zingiberaceae</taxon>
        <taxon>Zingiber</taxon>
    </lineage>
</organism>
<reference evidence="2 3" key="1">
    <citation type="submission" date="2020-08" db="EMBL/GenBank/DDBJ databases">
        <title>Plant Genome Project.</title>
        <authorList>
            <person name="Zhang R.-G."/>
        </authorList>
    </citation>
    <scope>NUCLEOTIDE SEQUENCE [LARGE SCALE GENOMIC DNA]</scope>
    <source>
        <tissue evidence="2">Rhizome</tissue>
    </source>
</reference>
<dbReference type="PANTHER" id="PTHR31973">
    <property type="entry name" value="POLYPROTEIN, PUTATIVE-RELATED"/>
    <property type="match status" value="1"/>
</dbReference>
<keyword evidence="1" id="KW-0472">Membrane</keyword>
<evidence type="ECO:0000256" key="1">
    <source>
        <dbReference type="SAM" id="Phobius"/>
    </source>
</evidence>
<keyword evidence="1" id="KW-1133">Transmembrane helix</keyword>
<accession>A0A8J5CCC2</accession>
<evidence type="ECO:0000313" key="3">
    <source>
        <dbReference type="Proteomes" id="UP000734854"/>
    </source>
</evidence>
<evidence type="ECO:0008006" key="4">
    <source>
        <dbReference type="Google" id="ProtNLM"/>
    </source>
</evidence>
<dbReference type="AlphaFoldDB" id="A0A8J5CCC2"/>
<dbReference type="PANTHER" id="PTHR31973:SF187">
    <property type="entry name" value="MUTATOR TRANSPOSASE MUDRA PROTEIN"/>
    <property type="match status" value="1"/>
</dbReference>
<evidence type="ECO:0000313" key="2">
    <source>
        <dbReference type="EMBL" id="KAG6470944.1"/>
    </source>
</evidence>